<proteinExistence type="predicted"/>
<evidence type="ECO:0000313" key="1">
    <source>
        <dbReference type="Proteomes" id="UP000050741"/>
    </source>
</evidence>
<reference evidence="1" key="1">
    <citation type="submission" date="2014-05" db="EMBL/GenBank/DDBJ databases">
        <title>The genome and life-stage specific transcriptomes of Globodera pallida elucidate key aspects of plant parasitism by a cyst nematode.</title>
        <authorList>
            <person name="Cotton J.A."/>
            <person name="Lilley C.J."/>
            <person name="Jones L.M."/>
            <person name="Kikuchi T."/>
            <person name="Reid A.J."/>
            <person name="Thorpe P."/>
            <person name="Tsai I.J."/>
            <person name="Beasley H."/>
            <person name="Blok V."/>
            <person name="Cock P.J.A."/>
            <person name="Van den Akker S.E."/>
            <person name="Holroyd N."/>
            <person name="Hunt M."/>
            <person name="Mantelin S."/>
            <person name="Naghra H."/>
            <person name="Pain A."/>
            <person name="Palomares-Rius J.E."/>
            <person name="Zarowiecki M."/>
            <person name="Berriman M."/>
            <person name="Jones J.T."/>
            <person name="Urwin P.E."/>
        </authorList>
    </citation>
    <scope>NUCLEOTIDE SEQUENCE [LARGE SCALE GENOMIC DNA]</scope>
    <source>
        <strain evidence="1">Lindley</strain>
    </source>
</reference>
<organism evidence="1 2">
    <name type="scientific">Globodera pallida</name>
    <name type="common">Potato cyst nematode worm</name>
    <name type="synonym">Heterodera pallida</name>
    <dbReference type="NCBI Taxonomy" id="36090"/>
    <lineage>
        <taxon>Eukaryota</taxon>
        <taxon>Metazoa</taxon>
        <taxon>Ecdysozoa</taxon>
        <taxon>Nematoda</taxon>
        <taxon>Chromadorea</taxon>
        <taxon>Rhabditida</taxon>
        <taxon>Tylenchina</taxon>
        <taxon>Tylenchomorpha</taxon>
        <taxon>Tylenchoidea</taxon>
        <taxon>Heteroderidae</taxon>
        <taxon>Heteroderinae</taxon>
        <taxon>Globodera</taxon>
    </lineage>
</organism>
<reference evidence="2" key="2">
    <citation type="submission" date="2016-06" db="UniProtKB">
        <authorList>
            <consortium name="WormBaseParasite"/>
        </authorList>
    </citation>
    <scope>IDENTIFICATION</scope>
</reference>
<sequence>MQSMDSSTLEASFDFVDTLAAERSGGTFEVEEKGGDELGAADKQGQTKSGQLLENVVVLQHQMLLKYQKEQRHNQTEICVQIGELKKLPLRANVTATEKQHRKLLIDHETLRAEIGEMKQLQKMQEQRQAQMLRRMGELGKAFTGGSVLKKKMQNKRLRHEIL</sequence>
<protein>
    <submittedName>
        <fullName evidence="2">Uncharacterized protein</fullName>
    </submittedName>
</protein>
<dbReference type="Proteomes" id="UP000050741">
    <property type="component" value="Unassembled WGS sequence"/>
</dbReference>
<keyword evidence="1" id="KW-1185">Reference proteome</keyword>
<name>A0A183BIV5_GLOPA</name>
<dbReference type="WBParaSite" id="GPLIN_000053400">
    <property type="protein sequence ID" value="GPLIN_000053400"/>
    <property type="gene ID" value="GPLIN_000053400"/>
</dbReference>
<dbReference type="AlphaFoldDB" id="A0A183BIV5"/>
<accession>A0A183BIV5</accession>
<evidence type="ECO:0000313" key="2">
    <source>
        <dbReference type="WBParaSite" id="GPLIN_000053400"/>
    </source>
</evidence>